<reference evidence="6 7" key="1">
    <citation type="journal article" date="2024" name="G3 (Bethesda)">
        <title>Genome assembly of Hibiscus sabdariffa L. provides insights into metabolisms of medicinal natural products.</title>
        <authorList>
            <person name="Kim T."/>
        </authorList>
    </citation>
    <scope>NUCLEOTIDE SEQUENCE [LARGE SCALE GENOMIC DNA]</scope>
    <source>
        <strain evidence="6">TK-2024</strain>
        <tissue evidence="6">Old leaves</tissue>
    </source>
</reference>
<gene>
    <name evidence="6" type="ORF">V6N12_071019</name>
</gene>
<evidence type="ECO:0000313" key="6">
    <source>
        <dbReference type="EMBL" id="KAK8580767.1"/>
    </source>
</evidence>
<dbReference type="InterPro" id="IPR000834">
    <property type="entry name" value="Peptidase_M14"/>
</dbReference>
<accession>A0ABR2FIL4</accession>
<comment type="caution">
    <text evidence="6">The sequence shown here is derived from an EMBL/GenBank/DDBJ whole genome shotgun (WGS) entry which is preliminary data.</text>
</comment>
<dbReference type="Gene3D" id="3.40.630.10">
    <property type="entry name" value="Zn peptidases"/>
    <property type="match status" value="1"/>
</dbReference>
<dbReference type="Pfam" id="PF00246">
    <property type="entry name" value="Peptidase_M14"/>
    <property type="match status" value="1"/>
</dbReference>
<keyword evidence="4" id="KW-1133">Transmembrane helix</keyword>
<evidence type="ECO:0000256" key="2">
    <source>
        <dbReference type="ARBA" id="ARBA00005988"/>
    </source>
</evidence>
<evidence type="ECO:0000256" key="4">
    <source>
        <dbReference type="SAM" id="Phobius"/>
    </source>
</evidence>
<feature type="domain" description="Peptidase M14" evidence="5">
    <location>
        <begin position="93"/>
        <end position="395"/>
    </location>
</feature>
<dbReference type="SMART" id="SM00631">
    <property type="entry name" value="Zn_pept"/>
    <property type="match status" value="1"/>
</dbReference>
<feature type="transmembrane region" description="Helical" evidence="4">
    <location>
        <begin position="55"/>
        <end position="76"/>
    </location>
</feature>
<protein>
    <recommendedName>
        <fullName evidence="5">Peptidase M14 domain-containing protein</fullName>
    </recommendedName>
</protein>
<sequence length="422" mass="47528">MPQIAGGNRGAAYKIEQEGGGNEKIQETKAQFLAFRIILPAASTFFSFCRAMADLFLLLSSFLSLFACFPGFHFVYADAALIQPFQTPINRDLYHSCTDLIEKINSLVHRHPEKLTVETLKSGTEGYNADVTVVTYGQSGKQSDDRFKIRILLGFGQHSRELITPELALQIVSILSEEQFLPGMDLASLNGTLENLVIKLVPLENLNGRKLVEAGELCERRNGRGVDLNRNWGVDWGRKEKNYDPVEEYPGTAPFSEPETQIMREIATSFNPHIWVNVHSGTAALFMPYDHKNSTPDRVSSQRMRVLTEELNKVHCHGRCKTGSGGASVGYLAHGTATDYMYDVVRVPMSFTFEVYAGDKTLDEDCFKMFNPVDQTTFERVLNQWCGILFALFKLGPREIDVHSTIIENSFDQVYNWKDARL</sequence>
<comment type="similarity">
    <text evidence="2 3">Belongs to the peptidase M14 family.</text>
</comment>
<keyword evidence="4" id="KW-0812">Transmembrane</keyword>
<dbReference type="CDD" id="cd06227">
    <property type="entry name" value="M14-CPA-like"/>
    <property type="match status" value="1"/>
</dbReference>
<evidence type="ECO:0000259" key="5">
    <source>
        <dbReference type="PROSITE" id="PS52035"/>
    </source>
</evidence>
<comment type="cofactor">
    <cofactor evidence="1">
        <name>Zn(2+)</name>
        <dbReference type="ChEBI" id="CHEBI:29105"/>
    </cofactor>
</comment>
<feature type="active site" description="Proton donor/acceptor" evidence="3">
    <location>
        <position position="354"/>
    </location>
</feature>
<dbReference type="PANTHER" id="PTHR11705">
    <property type="entry name" value="PROTEASE FAMILY M14 CARBOXYPEPTIDASE A,B"/>
    <property type="match status" value="1"/>
</dbReference>
<dbReference type="PANTHER" id="PTHR11705:SF119">
    <property type="entry name" value="OS02G0119300 PROTEIN"/>
    <property type="match status" value="1"/>
</dbReference>
<evidence type="ECO:0000313" key="7">
    <source>
        <dbReference type="Proteomes" id="UP001472677"/>
    </source>
</evidence>
<evidence type="ECO:0000256" key="3">
    <source>
        <dbReference type="PROSITE-ProRule" id="PRU01379"/>
    </source>
</evidence>
<keyword evidence="7" id="KW-1185">Reference proteome</keyword>
<name>A0ABR2FIL4_9ROSI</name>
<dbReference type="InterPro" id="IPR034269">
    <property type="entry name" value="At5g42320_M14_CPD"/>
</dbReference>
<evidence type="ECO:0000256" key="1">
    <source>
        <dbReference type="ARBA" id="ARBA00001947"/>
    </source>
</evidence>
<dbReference type="Proteomes" id="UP001472677">
    <property type="component" value="Unassembled WGS sequence"/>
</dbReference>
<dbReference type="PROSITE" id="PS52035">
    <property type="entry name" value="PEPTIDASE_M14"/>
    <property type="match status" value="1"/>
</dbReference>
<dbReference type="EMBL" id="JBBPBM010000006">
    <property type="protein sequence ID" value="KAK8580767.1"/>
    <property type="molecule type" value="Genomic_DNA"/>
</dbReference>
<organism evidence="6 7">
    <name type="scientific">Hibiscus sabdariffa</name>
    <name type="common">roselle</name>
    <dbReference type="NCBI Taxonomy" id="183260"/>
    <lineage>
        <taxon>Eukaryota</taxon>
        <taxon>Viridiplantae</taxon>
        <taxon>Streptophyta</taxon>
        <taxon>Embryophyta</taxon>
        <taxon>Tracheophyta</taxon>
        <taxon>Spermatophyta</taxon>
        <taxon>Magnoliopsida</taxon>
        <taxon>eudicotyledons</taxon>
        <taxon>Gunneridae</taxon>
        <taxon>Pentapetalae</taxon>
        <taxon>rosids</taxon>
        <taxon>malvids</taxon>
        <taxon>Malvales</taxon>
        <taxon>Malvaceae</taxon>
        <taxon>Malvoideae</taxon>
        <taxon>Hibiscus</taxon>
    </lineage>
</organism>
<dbReference type="SUPFAM" id="SSF53187">
    <property type="entry name" value="Zn-dependent exopeptidases"/>
    <property type="match status" value="1"/>
</dbReference>
<proteinExistence type="inferred from homology"/>
<keyword evidence="4" id="KW-0472">Membrane</keyword>